<proteinExistence type="inferred from homology"/>
<reference evidence="4" key="1">
    <citation type="submission" date="2022-10" db="EMBL/GenBank/DDBJ databases">
        <authorList>
            <person name="Hyden B.L."/>
            <person name="Feng K."/>
            <person name="Yates T."/>
            <person name="Jawdy S."/>
            <person name="Smart L.B."/>
            <person name="Muchero W."/>
        </authorList>
    </citation>
    <scope>NUCLEOTIDE SEQUENCE</scope>
    <source>
        <tissue evidence="4">Shoot tip</tissue>
    </source>
</reference>
<name>A0ABQ9BFN4_9ROSI</name>
<dbReference type="Proteomes" id="UP001141253">
    <property type="component" value="Chromosome 6"/>
</dbReference>
<feature type="repeat" description="PPR" evidence="3">
    <location>
        <begin position="189"/>
        <end position="223"/>
    </location>
</feature>
<dbReference type="Pfam" id="PF13812">
    <property type="entry name" value="PPR_3"/>
    <property type="match status" value="1"/>
</dbReference>
<dbReference type="Pfam" id="PF13041">
    <property type="entry name" value="PPR_2"/>
    <property type="match status" value="1"/>
</dbReference>
<dbReference type="PANTHER" id="PTHR47447">
    <property type="entry name" value="OS03G0856100 PROTEIN"/>
    <property type="match status" value="1"/>
</dbReference>
<feature type="repeat" description="PPR" evidence="3">
    <location>
        <begin position="329"/>
        <end position="363"/>
    </location>
</feature>
<dbReference type="Pfam" id="PF12854">
    <property type="entry name" value="PPR_1"/>
    <property type="match status" value="2"/>
</dbReference>
<evidence type="ECO:0000313" key="4">
    <source>
        <dbReference type="EMBL" id="KAJ6383078.1"/>
    </source>
</evidence>
<evidence type="ECO:0000256" key="2">
    <source>
        <dbReference type="ARBA" id="ARBA00022737"/>
    </source>
</evidence>
<comment type="similarity">
    <text evidence="1">Belongs to the PPR family. P subfamily.</text>
</comment>
<dbReference type="PROSITE" id="PS51375">
    <property type="entry name" value="PPR"/>
    <property type="match status" value="6"/>
</dbReference>
<accession>A0ABQ9BFN4</accession>
<reference evidence="4" key="2">
    <citation type="journal article" date="2023" name="Int. J. Mol. Sci.">
        <title>De Novo Assembly and Annotation of 11 Diverse Shrub Willow (Salix) Genomes Reveals Novel Gene Organization in Sex-Linked Regions.</title>
        <authorList>
            <person name="Hyden B."/>
            <person name="Feng K."/>
            <person name="Yates T.B."/>
            <person name="Jawdy S."/>
            <person name="Cereghino C."/>
            <person name="Smart L.B."/>
            <person name="Muchero W."/>
        </authorList>
    </citation>
    <scope>NUCLEOTIDE SEQUENCE</scope>
    <source>
        <tissue evidence="4">Shoot tip</tissue>
    </source>
</reference>
<dbReference type="PANTHER" id="PTHR47447:SF17">
    <property type="entry name" value="OS12G0638900 PROTEIN"/>
    <property type="match status" value="1"/>
</dbReference>
<comment type="caution">
    <text evidence="4">The sequence shown here is derived from an EMBL/GenBank/DDBJ whole genome shotgun (WGS) entry which is preliminary data.</text>
</comment>
<dbReference type="NCBIfam" id="TIGR00756">
    <property type="entry name" value="PPR"/>
    <property type="match status" value="5"/>
</dbReference>
<organism evidence="4 5">
    <name type="scientific">Salix suchowensis</name>
    <dbReference type="NCBI Taxonomy" id="1278906"/>
    <lineage>
        <taxon>Eukaryota</taxon>
        <taxon>Viridiplantae</taxon>
        <taxon>Streptophyta</taxon>
        <taxon>Embryophyta</taxon>
        <taxon>Tracheophyta</taxon>
        <taxon>Spermatophyta</taxon>
        <taxon>Magnoliopsida</taxon>
        <taxon>eudicotyledons</taxon>
        <taxon>Gunneridae</taxon>
        <taxon>Pentapetalae</taxon>
        <taxon>rosids</taxon>
        <taxon>fabids</taxon>
        <taxon>Malpighiales</taxon>
        <taxon>Salicaceae</taxon>
        <taxon>Saliceae</taxon>
        <taxon>Salix</taxon>
    </lineage>
</organism>
<evidence type="ECO:0008006" key="6">
    <source>
        <dbReference type="Google" id="ProtNLM"/>
    </source>
</evidence>
<evidence type="ECO:0000256" key="1">
    <source>
        <dbReference type="ARBA" id="ARBA00007626"/>
    </source>
</evidence>
<feature type="repeat" description="PPR" evidence="3">
    <location>
        <begin position="294"/>
        <end position="328"/>
    </location>
</feature>
<feature type="repeat" description="PPR" evidence="3">
    <location>
        <begin position="364"/>
        <end position="394"/>
    </location>
</feature>
<dbReference type="EMBL" id="JAPFFI010000009">
    <property type="protein sequence ID" value="KAJ6383078.1"/>
    <property type="molecule type" value="Genomic_DNA"/>
</dbReference>
<dbReference type="Gene3D" id="1.25.40.10">
    <property type="entry name" value="Tetratricopeptide repeat domain"/>
    <property type="match status" value="3"/>
</dbReference>
<sequence>MAVLILSSSSMCCSCINYSIAFRLSGFRHKNGPLGGEKFGTLRVFPCESNVNWKKNKKKQVAFCGFALKSQNEELVVNGKPRKWLSSDEVLGVLHSISDPIHALLYFKSVAELPNVVHTTETCNHMLEVLRVHRRVEDMAFVFDLMQRQIIRRNANTYLIIFKGLFIRGGLRRAPSALEKMREAGFVLNAYSYNGLIHFLLQAGFCKEALEVYRRMVSEGLKPSLKTFSALMVASGKRRNVKTVMGLLEEMESIGLRPNIYTYTICIRILGRAGKIDEAYRIMKRMDDDGCGPDVVTYTVLIDALCTARKLDDAMCLFTKMKSSSHKPDKVTYVTLLDKFSDCGDLVRVKKVWTEMEADGYAPDVVTFTILVKALCKAGRINEAFDLLDTMRKHRGLTKSPYLQHIDFWTFEGKQVR</sequence>
<evidence type="ECO:0000256" key="3">
    <source>
        <dbReference type="PROSITE-ProRule" id="PRU00708"/>
    </source>
</evidence>
<evidence type="ECO:0000313" key="5">
    <source>
        <dbReference type="Proteomes" id="UP001141253"/>
    </source>
</evidence>
<keyword evidence="5" id="KW-1185">Reference proteome</keyword>
<gene>
    <name evidence="4" type="ORF">OIU77_031492</name>
</gene>
<feature type="repeat" description="PPR" evidence="3">
    <location>
        <begin position="224"/>
        <end position="258"/>
    </location>
</feature>
<keyword evidence="2" id="KW-0677">Repeat</keyword>
<feature type="repeat" description="PPR" evidence="3">
    <location>
        <begin position="259"/>
        <end position="293"/>
    </location>
</feature>
<dbReference type="InterPro" id="IPR002885">
    <property type="entry name" value="PPR_rpt"/>
</dbReference>
<protein>
    <recommendedName>
        <fullName evidence="6">Pentatricopeptide repeat-containing protein</fullName>
    </recommendedName>
</protein>
<dbReference type="InterPro" id="IPR011990">
    <property type="entry name" value="TPR-like_helical_dom_sf"/>
</dbReference>